<evidence type="ECO:0000256" key="2">
    <source>
        <dbReference type="ARBA" id="ARBA00022801"/>
    </source>
</evidence>
<dbReference type="InterPro" id="IPR050884">
    <property type="entry name" value="CNP_phosphodiesterase-III"/>
</dbReference>
<dbReference type="RefSeq" id="WP_239370013.1">
    <property type="nucleotide sequence ID" value="NZ_JAKREW010000044.1"/>
</dbReference>
<feature type="domain" description="Calcineurin-like phosphoesterase" evidence="5">
    <location>
        <begin position="2"/>
        <end position="196"/>
    </location>
</feature>
<dbReference type="PANTHER" id="PTHR42988:SF2">
    <property type="entry name" value="CYCLIC NUCLEOTIDE PHOSPHODIESTERASE CBUA0032-RELATED"/>
    <property type="match status" value="1"/>
</dbReference>
<gene>
    <name evidence="6" type="ORF">L4923_26030</name>
</gene>
<dbReference type="EMBL" id="JAKREW010000044">
    <property type="protein sequence ID" value="MCG7508504.1"/>
    <property type="molecule type" value="Genomic_DNA"/>
</dbReference>
<accession>A0ABS9QM32</accession>
<dbReference type="SUPFAM" id="SSF56300">
    <property type="entry name" value="Metallo-dependent phosphatases"/>
    <property type="match status" value="1"/>
</dbReference>
<reference evidence="6 7" key="1">
    <citation type="submission" date="2022-02" db="EMBL/GenBank/DDBJ databases">
        <title>Draft genome sequence of Mezorhizobium retamae strain IRAMC:0171 isolated from Retama raetam nodules.</title>
        <authorList>
            <person name="Bengaied R."/>
            <person name="Sbissi I."/>
            <person name="Huber K."/>
            <person name="Ghodbane F."/>
            <person name="Nouioui I."/>
            <person name="Tarhouni M."/>
            <person name="Gtari M."/>
        </authorList>
    </citation>
    <scope>NUCLEOTIDE SEQUENCE [LARGE SCALE GENOMIC DNA]</scope>
    <source>
        <strain evidence="6 7">IRAMC:0171</strain>
    </source>
</reference>
<keyword evidence="3" id="KW-0408">Iron</keyword>
<sequence length="278" mass="31923">MIKIIQITDIHLVPPGTELRRLDPERRFRDCLEQIESEHNDARAVVISGDLADNGDRPSYELLRDILADYRLPPVYLTLGNHDRRTTFSRVFPGALDARTGAAQAQIDFGSQQGLVLDTWIEGEHAGRLCERRLDWLAERLRLDPRPALLFMHHAPLRVALKRIDQIPLLSDNELWETLAPFRERIRHMFFGHMHRNVSGSWRGIPFTVLSGTTHHGMLDFQTELIRDTILDPFYAVILVDDRDIVVHFNQVRLHWDAATRGPGPTNATKLEKSEILA</sequence>
<keyword evidence="2" id="KW-0378">Hydrolase</keyword>
<comment type="caution">
    <text evidence="6">The sequence shown here is derived from an EMBL/GenBank/DDBJ whole genome shotgun (WGS) entry which is preliminary data.</text>
</comment>
<name>A0ABS9QM32_9HYPH</name>
<dbReference type="Proteomes" id="UP001201701">
    <property type="component" value="Unassembled WGS sequence"/>
</dbReference>
<comment type="similarity">
    <text evidence="4">Belongs to the cyclic nucleotide phosphodiesterase class-III family.</text>
</comment>
<dbReference type="CDD" id="cd07402">
    <property type="entry name" value="MPP_GpdQ"/>
    <property type="match status" value="1"/>
</dbReference>
<evidence type="ECO:0000313" key="6">
    <source>
        <dbReference type="EMBL" id="MCG7508504.1"/>
    </source>
</evidence>
<evidence type="ECO:0000259" key="5">
    <source>
        <dbReference type="Pfam" id="PF00149"/>
    </source>
</evidence>
<evidence type="ECO:0000256" key="3">
    <source>
        <dbReference type="ARBA" id="ARBA00023004"/>
    </source>
</evidence>
<keyword evidence="7" id="KW-1185">Reference proteome</keyword>
<keyword evidence="1" id="KW-0479">Metal-binding</keyword>
<dbReference type="Pfam" id="PF00149">
    <property type="entry name" value="Metallophos"/>
    <property type="match status" value="1"/>
</dbReference>
<proteinExistence type="inferred from homology"/>
<evidence type="ECO:0000313" key="7">
    <source>
        <dbReference type="Proteomes" id="UP001201701"/>
    </source>
</evidence>
<dbReference type="PANTHER" id="PTHR42988">
    <property type="entry name" value="PHOSPHOHYDROLASE"/>
    <property type="match status" value="1"/>
</dbReference>
<dbReference type="InterPro" id="IPR004843">
    <property type="entry name" value="Calcineurin-like_PHP"/>
</dbReference>
<evidence type="ECO:0000256" key="1">
    <source>
        <dbReference type="ARBA" id="ARBA00022723"/>
    </source>
</evidence>
<organism evidence="6 7">
    <name type="scientific">Mesorhizobium retamae</name>
    <dbReference type="NCBI Taxonomy" id="2912854"/>
    <lineage>
        <taxon>Bacteria</taxon>
        <taxon>Pseudomonadati</taxon>
        <taxon>Pseudomonadota</taxon>
        <taxon>Alphaproteobacteria</taxon>
        <taxon>Hyphomicrobiales</taxon>
        <taxon>Phyllobacteriaceae</taxon>
        <taxon>Mesorhizobium</taxon>
    </lineage>
</organism>
<dbReference type="InterPro" id="IPR029052">
    <property type="entry name" value="Metallo-depent_PP-like"/>
</dbReference>
<protein>
    <submittedName>
        <fullName evidence="6">Phosphodiesterase</fullName>
    </submittedName>
</protein>
<dbReference type="InterPro" id="IPR026575">
    <property type="entry name" value="GpdQ/CpdA-like"/>
</dbReference>
<evidence type="ECO:0000256" key="4">
    <source>
        <dbReference type="ARBA" id="ARBA00025742"/>
    </source>
</evidence>
<dbReference type="Gene3D" id="3.60.21.10">
    <property type="match status" value="1"/>
</dbReference>